<keyword evidence="6" id="KW-0418">Kinase</keyword>
<evidence type="ECO:0000256" key="5">
    <source>
        <dbReference type="ARBA" id="ARBA00022741"/>
    </source>
</evidence>
<dbReference type="SUPFAM" id="SSF47384">
    <property type="entry name" value="Homodimeric domain of signal transducing histidine kinase"/>
    <property type="match status" value="1"/>
</dbReference>
<name>A0ABN6L8V5_9BACT</name>
<dbReference type="RefSeq" id="WP_338397331.1">
    <property type="nucleotide sequence ID" value="NZ_AP025292.1"/>
</dbReference>
<keyword evidence="13" id="KW-1185">Reference proteome</keyword>
<keyword evidence="7" id="KW-0067">ATP-binding</keyword>
<dbReference type="EC" id="2.7.13.3" evidence="2"/>
<accession>A0ABN6L8V5</accession>
<sequence length="376" mass="42294">MPYSNLKLSSGTNSEPSEGNDEPVISIKAKRSLLLKEADLARVTCRLSTGNIIRYTDVFSNIVGTEPYDEGNLFSFFANTDDIKDVKQLLHKNLPVSQREIQLVRPSNGQLVWVNLTAVPSASSDVFNVILRDISQQQENLAELQRVNQELDNFVYHSSHDLRSPLRSILGLVQILKLDSDPKERNKCLDLIEDSVDRLDVIVTEMLSLSRNRNINDPIQSINTMVEINNAIEHFYTEYKDQGLFFKTDIRQAVPFFSDMARVRIIINNLISNAIKFKDPQKDAPIVSIAVRCTAQQFTLIVKDNGIGIPEDKHESIFEMFVRVNERSGSGLGLYTVKHVIEKLEGTINVQSAVGEGTTITVELPNELLNLAPQIK</sequence>
<dbReference type="InterPro" id="IPR003594">
    <property type="entry name" value="HATPase_dom"/>
</dbReference>
<dbReference type="CDD" id="cd00082">
    <property type="entry name" value="HisKA"/>
    <property type="match status" value="1"/>
</dbReference>
<evidence type="ECO:0000256" key="6">
    <source>
        <dbReference type="ARBA" id="ARBA00022777"/>
    </source>
</evidence>
<dbReference type="InterPro" id="IPR000700">
    <property type="entry name" value="PAS-assoc_C"/>
</dbReference>
<dbReference type="Gene3D" id="1.10.287.130">
    <property type="match status" value="1"/>
</dbReference>
<evidence type="ECO:0000259" key="11">
    <source>
        <dbReference type="PROSITE" id="PS50113"/>
    </source>
</evidence>
<dbReference type="Proteomes" id="UP001354989">
    <property type="component" value="Chromosome"/>
</dbReference>
<evidence type="ECO:0000259" key="10">
    <source>
        <dbReference type="PROSITE" id="PS50109"/>
    </source>
</evidence>
<keyword evidence="4" id="KW-0808">Transferase</keyword>
<dbReference type="InterPro" id="IPR036097">
    <property type="entry name" value="HisK_dim/P_sf"/>
</dbReference>
<dbReference type="PANTHER" id="PTHR42878">
    <property type="entry name" value="TWO-COMPONENT HISTIDINE KINASE"/>
    <property type="match status" value="1"/>
</dbReference>
<dbReference type="Pfam" id="PF00512">
    <property type="entry name" value="HisKA"/>
    <property type="match status" value="1"/>
</dbReference>
<evidence type="ECO:0000256" key="4">
    <source>
        <dbReference type="ARBA" id="ARBA00022679"/>
    </source>
</evidence>
<dbReference type="PROSITE" id="PS50113">
    <property type="entry name" value="PAC"/>
    <property type="match status" value="1"/>
</dbReference>
<dbReference type="Pfam" id="PF02518">
    <property type="entry name" value="HATPase_c"/>
    <property type="match status" value="1"/>
</dbReference>
<keyword evidence="3" id="KW-0597">Phosphoprotein</keyword>
<dbReference type="InterPro" id="IPR003661">
    <property type="entry name" value="HisK_dim/P_dom"/>
</dbReference>
<keyword evidence="5" id="KW-0547">Nucleotide-binding</keyword>
<evidence type="ECO:0000256" key="7">
    <source>
        <dbReference type="ARBA" id="ARBA00022840"/>
    </source>
</evidence>
<evidence type="ECO:0000313" key="12">
    <source>
        <dbReference type="EMBL" id="BDC97733.1"/>
    </source>
</evidence>
<dbReference type="SMART" id="SM00387">
    <property type="entry name" value="HATPase_c"/>
    <property type="match status" value="1"/>
</dbReference>
<dbReference type="SUPFAM" id="SSF55874">
    <property type="entry name" value="ATPase domain of HSP90 chaperone/DNA topoisomerase II/histidine kinase"/>
    <property type="match status" value="1"/>
</dbReference>
<feature type="domain" description="Histidine kinase" evidence="10">
    <location>
        <begin position="157"/>
        <end position="368"/>
    </location>
</feature>
<keyword evidence="8" id="KW-0902">Two-component regulatory system</keyword>
<dbReference type="PRINTS" id="PR00344">
    <property type="entry name" value="BCTRLSENSOR"/>
</dbReference>
<dbReference type="Gene3D" id="3.30.565.10">
    <property type="entry name" value="Histidine kinase-like ATPase, C-terminal domain"/>
    <property type="match status" value="1"/>
</dbReference>
<comment type="catalytic activity">
    <reaction evidence="1">
        <text>ATP + protein L-histidine = ADP + protein N-phospho-L-histidine.</text>
        <dbReference type="EC" id="2.7.13.3"/>
    </reaction>
</comment>
<proteinExistence type="predicted"/>
<evidence type="ECO:0000313" key="13">
    <source>
        <dbReference type="Proteomes" id="UP001354989"/>
    </source>
</evidence>
<evidence type="ECO:0000256" key="3">
    <source>
        <dbReference type="ARBA" id="ARBA00022553"/>
    </source>
</evidence>
<protein>
    <recommendedName>
        <fullName evidence="2">histidine kinase</fullName>
        <ecNumber evidence="2">2.7.13.3</ecNumber>
    </recommendedName>
</protein>
<evidence type="ECO:0000256" key="2">
    <source>
        <dbReference type="ARBA" id="ARBA00012438"/>
    </source>
</evidence>
<evidence type="ECO:0000256" key="8">
    <source>
        <dbReference type="ARBA" id="ARBA00023012"/>
    </source>
</evidence>
<dbReference type="PROSITE" id="PS50109">
    <property type="entry name" value="HIS_KIN"/>
    <property type="match status" value="1"/>
</dbReference>
<organism evidence="12 13">
    <name type="scientific">Persicobacter psychrovividus</name>
    <dbReference type="NCBI Taxonomy" id="387638"/>
    <lineage>
        <taxon>Bacteria</taxon>
        <taxon>Pseudomonadati</taxon>
        <taxon>Bacteroidota</taxon>
        <taxon>Cytophagia</taxon>
        <taxon>Cytophagales</taxon>
        <taxon>Persicobacteraceae</taxon>
        <taxon>Persicobacter</taxon>
    </lineage>
</organism>
<evidence type="ECO:0000256" key="9">
    <source>
        <dbReference type="SAM" id="MobiDB-lite"/>
    </source>
</evidence>
<feature type="region of interest" description="Disordered" evidence="9">
    <location>
        <begin position="1"/>
        <end position="22"/>
    </location>
</feature>
<dbReference type="InterPro" id="IPR004358">
    <property type="entry name" value="Sig_transdc_His_kin-like_C"/>
</dbReference>
<dbReference type="InterPro" id="IPR036890">
    <property type="entry name" value="HATPase_C_sf"/>
</dbReference>
<dbReference type="CDD" id="cd00075">
    <property type="entry name" value="HATPase"/>
    <property type="match status" value="1"/>
</dbReference>
<dbReference type="EMBL" id="AP025292">
    <property type="protein sequence ID" value="BDC97733.1"/>
    <property type="molecule type" value="Genomic_DNA"/>
</dbReference>
<dbReference type="SMART" id="SM00388">
    <property type="entry name" value="HisKA"/>
    <property type="match status" value="1"/>
</dbReference>
<reference evidence="12 13" key="1">
    <citation type="submission" date="2021-12" db="EMBL/GenBank/DDBJ databases">
        <title>Genome sequencing of bacteria with rrn-lacking chromosome and rrn-plasmid.</title>
        <authorList>
            <person name="Anda M."/>
            <person name="Iwasaki W."/>
        </authorList>
    </citation>
    <scope>NUCLEOTIDE SEQUENCE [LARGE SCALE GENOMIC DNA]</scope>
    <source>
        <strain evidence="12 13">NBRC 101262</strain>
    </source>
</reference>
<gene>
    <name evidence="12" type="ORF">PEPS_00140</name>
</gene>
<feature type="compositionally biased region" description="Polar residues" evidence="9">
    <location>
        <begin position="1"/>
        <end position="17"/>
    </location>
</feature>
<dbReference type="InterPro" id="IPR050351">
    <property type="entry name" value="BphY/WalK/GraS-like"/>
</dbReference>
<dbReference type="InterPro" id="IPR005467">
    <property type="entry name" value="His_kinase_dom"/>
</dbReference>
<dbReference type="PANTHER" id="PTHR42878:SF7">
    <property type="entry name" value="SENSOR HISTIDINE KINASE GLRK"/>
    <property type="match status" value="1"/>
</dbReference>
<feature type="domain" description="PAC" evidence="11">
    <location>
        <begin position="97"/>
        <end position="146"/>
    </location>
</feature>
<evidence type="ECO:0000256" key="1">
    <source>
        <dbReference type="ARBA" id="ARBA00000085"/>
    </source>
</evidence>